<protein>
    <submittedName>
        <fullName evidence="1">Uncharacterized protein</fullName>
    </submittedName>
</protein>
<dbReference type="AlphaFoldDB" id="A0AAV2FU50"/>
<sequence length="118" mass="13293">METILPIREKNKELQSMKLGVQACNSLQSFIPMVDNDISIAVLDIEITRYKTCDISPSREIVLPIGIFSIPNYPEPKIMISLIMNLPGHPAKAFNQFVALVKHVYQPNNNVGLQCKVR</sequence>
<gene>
    <name evidence="1" type="ORF">LTRI10_LOCUS41945</name>
</gene>
<proteinExistence type="predicted"/>
<name>A0AAV2FU50_9ROSI</name>
<evidence type="ECO:0000313" key="1">
    <source>
        <dbReference type="EMBL" id="CAL1401909.1"/>
    </source>
</evidence>
<reference evidence="1 2" key="1">
    <citation type="submission" date="2024-04" db="EMBL/GenBank/DDBJ databases">
        <authorList>
            <person name="Fracassetti M."/>
        </authorList>
    </citation>
    <scope>NUCLEOTIDE SEQUENCE [LARGE SCALE GENOMIC DNA]</scope>
</reference>
<dbReference type="Proteomes" id="UP001497516">
    <property type="component" value="Chromosome 7"/>
</dbReference>
<evidence type="ECO:0000313" key="2">
    <source>
        <dbReference type="Proteomes" id="UP001497516"/>
    </source>
</evidence>
<organism evidence="1 2">
    <name type="scientific">Linum trigynum</name>
    <dbReference type="NCBI Taxonomy" id="586398"/>
    <lineage>
        <taxon>Eukaryota</taxon>
        <taxon>Viridiplantae</taxon>
        <taxon>Streptophyta</taxon>
        <taxon>Embryophyta</taxon>
        <taxon>Tracheophyta</taxon>
        <taxon>Spermatophyta</taxon>
        <taxon>Magnoliopsida</taxon>
        <taxon>eudicotyledons</taxon>
        <taxon>Gunneridae</taxon>
        <taxon>Pentapetalae</taxon>
        <taxon>rosids</taxon>
        <taxon>fabids</taxon>
        <taxon>Malpighiales</taxon>
        <taxon>Linaceae</taxon>
        <taxon>Linum</taxon>
    </lineage>
</organism>
<keyword evidence="2" id="KW-1185">Reference proteome</keyword>
<accession>A0AAV2FU50</accession>
<dbReference type="EMBL" id="OZ034820">
    <property type="protein sequence ID" value="CAL1401909.1"/>
    <property type="molecule type" value="Genomic_DNA"/>
</dbReference>